<dbReference type="InterPro" id="IPR002152">
    <property type="entry name" value="Glyco_hydro_23"/>
</dbReference>
<reference evidence="11" key="3">
    <citation type="submission" date="2025-05" db="UniProtKB">
        <authorList>
            <consortium name="Ensembl"/>
        </authorList>
    </citation>
    <scope>IDENTIFICATION</scope>
</reference>
<dbReference type="OrthoDB" id="10021790at2759"/>
<evidence type="ECO:0000256" key="4">
    <source>
        <dbReference type="ARBA" id="ARBA00016485"/>
    </source>
</evidence>
<accession>A0A4W6FMT3</accession>
<dbReference type="Gene3D" id="1.10.533.10">
    <property type="entry name" value="Death Domain, Fas"/>
    <property type="match status" value="1"/>
</dbReference>
<evidence type="ECO:0000256" key="7">
    <source>
        <dbReference type="ARBA" id="ARBA00022801"/>
    </source>
</evidence>
<dbReference type="PANTHER" id="PTHR31698:SF8">
    <property type="entry name" value="LYSOZYME G-RELATED"/>
    <property type="match status" value="1"/>
</dbReference>
<name>A0A4W6FMT3_LATCA</name>
<dbReference type="EC" id="3.2.1.17" evidence="3"/>
<dbReference type="InterPro" id="IPR004020">
    <property type="entry name" value="DAPIN"/>
</dbReference>
<dbReference type="InParanoid" id="A0A4W6FMT3"/>
<evidence type="ECO:0000256" key="9">
    <source>
        <dbReference type="ARBA" id="ARBA00031262"/>
    </source>
</evidence>
<evidence type="ECO:0000256" key="3">
    <source>
        <dbReference type="ARBA" id="ARBA00012732"/>
    </source>
</evidence>
<dbReference type="FunFam" id="1.10.530.10:FF:000026">
    <property type="entry name" value="Lysozyme g"/>
    <property type="match status" value="1"/>
</dbReference>
<sequence length="293" mass="32360">MSTKTVKSALRDMLEDLDEKQRKKFCAAILDRREEPRVRRAALENKDIVDITDALVTHFTESGAKEVALQTLREIGCNAQRESFAKDVGGGSLTGGGSVSKYGDVMKIETNGASWQTAQQDKLKYSGVKASHAMAESDLIEMNKYKSIINSAARKKGVDPALIAALISRSCRAGKTLAGGWGCYDEKRQKYNTFGLMQIDVNPNGGGHTPKGSWNSEEHLCQAIDILIYFIIRIKHTFPEWSKEQQLRGGIAAYNAGDENILSYEELDSITTGGDYSSDVIARAQWYKCNADF</sequence>
<keyword evidence="5" id="KW-0929">Antimicrobial</keyword>
<dbReference type="SUPFAM" id="SSF47986">
    <property type="entry name" value="DEATH domain"/>
    <property type="match status" value="1"/>
</dbReference>
<dbReference type="PANTHER" id="PTHR31698">
    <property type="entry name" value="LYSOZYME G FAMILY MEMBER"/>
    <property type="match status" value="1"/>
</dbReference>
<comment type="similarity">
    <text evidence="2">Belongs to the glycosyl hydrolase 23 family.</text>
</comment>
<dbReference type="SUPFAM" id="SSF53955">
    <property type="entry name" value="Lysozyme-like"/>
    <property type="match status" value="1"/>
</dbReference>
<dbReference type="GO" id="GO:0005576">
    <property type="term" value="C:extracellular region"/>
    <property type="evidence" value="ECO:0007669"/>
    <property type="project" value="TreeGrafter"/>
</dbReference>
<dbReference type="PROSITE" id="PS50824">
    <property type="entry name" value="DAPIN"/>
    <property type="match status" value="1"/>
</dbReference>
<dbReference type="PRINTS" id="PR00749">
    <property type="entry name" value="LYSOZYMEG"/>
</dbReference>
<dbReference type="GO" id="GO:0003796">
    <property type="term" value="F:lysozyme activity"/>
    <property type="evidence" value="ECO:0007669"/>
    <property type="project" value="UniProtKB-EC"/>
</dbReference>
<dbReference type="RefSeq" id="XP_018520710.1">
    <property type="nucleotide sequence ID" value="XM_018665194.2"/>
</dbReference>
<evidence type="ECO:0000259" key="10">
    <source>
        <dbReference type="PROSITE" id="PS50824"/>
    </source>
</evidence>
<dbReference type="GeneID" id="108875955"/>
<evidence type="ECO:0000256" key="5">
    <source>
        <dbReference type="ARBA" id="ARBA00022529"/>
    </source>
</evidence>
<evidence type="ECO:0000256" key="1">
    <source>
        <dbReference type="ARBA" id="ARBA00000632"/>
    </source>
</evidence>
<dbReference type="GO" id="GO:0009253">
    <property type="term" value="P:peptidoglycan catabolic process"/>
    <property type="evidence" value="ECO:0007669"/>
    <property type="project" value="InterPro"/>
</dbReference>
<evidence type="ECO:0000256" key="2">
    <source>
        <dbReference type="ARBA" id="ARBA00008902"/>
    </source>
</evidence>
<reference evidence="12" key="1">
    <citation type="submission" date="2015-09" db="EMBL/GenBank/DDBJ databases">
        <authorList>
            <person name="Sai Rama Sridatta P."/>
        </authorList>
    </citation>
    <scope>NUCLEOTIDE SEQUENCE [LARGE SCALE GENOMIC DNA]</scope>
</reference>
<dbReference type="SMART" id="SM01289">
    <property type="entry name" value="PYRIN"/>
    <property type="match status" value="1"/>
</dbReference>
<dbReference type="GO" id="GO:0050830">
    <property type="term" value="P:defense response to Gram-positive bacterium"/>
    <property type="evidence" value="ECO:0007669"/>
    <property type="project" value="TreeGrafter"/>
</dbReference>
<dbReference type="GO" id="GO:0031640">
    <property type="term" value="P:killing of cells of another organism"/>
    <property type="evidence" value="ECO:0007669"/>
    <property type="project" value="UniProtKB-KW"/>
</dbReference>
<evidence type="ECO:0000313" key="12">
    <source>
        <dbReference type="Proteomes" id="UP000314980"/>
    </source>
</evidence>
<protein>
    <recommendedName>
        <fullName evidence="4">Lysozyme g</fullName>
        <ecNumber evidence="3">3.2.1.17</ecNumber>
    </recommendedName>
    <alternativeName>
        <fullName evidence="9">1,4-beta-N-acetylmuramidase</fullName>
    </alternativeName>
</protein>
<dbReference type="Gene3D" id="1.10.530.10">
    <property type="match status" value="1"/>
</dbReference>
<dbReference type="Ensembl" id="ENSLCAT00010053696.1">
    <property type="protein sequence ID" value="ENSLCAP00010052337.1"/>
    <property type="gene ID" value="ENSLCAG00010024356.1"/>
</dbReference>
<dbReference type="GeneTree" id="ENSGT00390000017614"/>
<keyword evidence="8" id="KW-0326">Glycosidase</keyword>
<evidence type="ECO:0000313" key="13">
    <source>
        <dbReference type="RefSeq" id="XP_018520710.1"/>
    </source>
</evidence>
<keyword evidence="12" id="KW-1185">Reference proteome</keyword>
<dbReference type="InterPro" id="IPR023346">
    <property type="entry name" value="Lysozyme-like_dom_sf"/>
</dbReference>
<evidence type="ECO:0000313" key="11">
    <source>
        <dbReference type="Ensembl" id="ENSLCAP00010052337.1"/>
    </source>
</evidence>
<feature type="domain" description="Pyrin" evidence="10">
    <location>
        <begin position="1"/>
        <end position="94"/>
    </location>
</feature>
<proteinExistence type="inferred from homology"/>
<keyword evidence="7" id="KW-0378">Hydrolase</keyword>
<reference evidence="13" key="2">
    <citation type="submission" date="2025-04" db="UniProtKB">
        <authorList>
            <consortium name="RefSeq"/>
        </authorList>
    </citation>
    <scope>IDENTIFICATION</scope>
    <source>
        <tissue evidence="13">Brain</tissue>
    </source>
</reference>
<evidence type="ECO:0000256" key="6">
    <source>
        <dbReference type="ARBA" id="ARBA00022638"/>
    </source>
</evidence>
<gene>
    <name evidence="11 13" type="primary">LOC108875955</name>
</gene>
<dbReference type="Proteomes" id="UP000694890">
    <property type="component" value="Linkage group LG5"/>
</dbReference>
<organism evidence="11 12">
    <name type="scientific">Lates calcarifer</name>
    <name type="common">Barramundi</name>
    <name type="synonym">Holocentrus calcarifer</name>
    <dbReference type="NCBI Taxonomy" id="8187"/>
    <lineage>
        <taxon>Eukaryota</taxon>
        <taxon>Metazoa</taxon>
        <taxon>Chordata</taxon>
        <taxon>Craniata</taxon>
        <taxon>Vertebrata</taxon>
        <taxon>Euteleostomi</taxon>
        <taxon>Actinopterygii</taxon>
        <taxon>Neopterygii</taxon>
        <taxon>Teleostei</taxon>
        <taxon>Neoteleostei</taxon>
        <taxon>Acanthomorphata</taxon>
        <taxon>Carangaria</taxon>
        <taxon>Carangaria incertae sedis</taxon>
        <taxon>Centropomidae</taxon>
        <taxon>Lates</taxon>
    </lineage>
</organism>
<dbReference type="InterPro" id="IPR011029">
    <property type="entry name" value="DEATH-like_dom_sf"/>
</dbReference>
<dbReference type="KEGG" id="lcf:108875955"/>
<dbReference type="Pfam" id="PF02758">
    <property type="entry name" value="PYRIN"/>
    <property type="match status" value="1"/>
</dbReference>
<evidence type="ECO:0000256" key="8">
    <source>
        <dbReference type="ARBA" id="ARBA00023295"/>
    </source>
</evidence>
<keyword evidence="6" id="KW-0081">Bacteriolytic enzyme</keyword>
<dbReference type="Proteomes" id="UP000314980">
    <property type="component" value="Unassembled WGS sequence"/>
</dbReference>
<dbReference type="AlphaFoldDB" id="A0A4W6FMT3"/>
<comment type="catalytic activity">
    <reaction evidence="1">
        <text>Hydrolysis of (1-&gt;4)-beta-linkages between N-acetylmuramic acid and N-acetyl-D-glucosamine residues in a peptidoglycan and between N-acetyl-D-glucosamine residues in chitodextrins.</text>
        <dbReference type="EC" id="3.2.1.17"/>
    </reaction>
</comment>
<dbReference type="CDD" id="cd01021">
    <property type="entry name" value="GEWL"/>
    <property type="match status" value="1"/>
</dbReference>